<dbReference type="Pfam" id="PF10066">
    <property type="entry name" value="DUF2304"/>
    <property type="match status" value="1"/>
</dbReference>
<dbReference type="InterPro" id="IPR019277">
    <property type="entry name" value="DUF2304"/>
</dbReference>
<keyword evidence="1" id="KW-0472">Membrane</keyword>
<sequence length="117" mass="12174">MIKALLVLAAVGVAVLLLRESVPGQKLLLRRLAGLAGVVAGIVAILWPQSTTLVANLVGVGRGTDLVLYVAVFVFLYYAVATSQRLHHLERQNVELARALALATADEPGAALPGPAA</sequence>
<proteinExistence type="predicted"/>
<evidence type="ECO:0000256" key="1">
    <source>
        <dbReference type="SAM" id="Phobius"/>
    </source>
</evidence>
<dbReference type="OrthoDB" id="8904808at2"/>
<accession>A0A1H1MJN1</accession>
<keyword evidence="1" id="KW-1133">Transmembrane helix</keyword>
<feature type="transmembrane region" description="Helical" evidence="1">
    <location>
        <begin position="29"/>
        <end position="47"/>
    </location>
</feature>
<dbReference type="EMBL" id="LT629757">
    <property type="protein sequence ID" value="SDR86585.1"/>
    <property type="molecule type" value="Genomic_DNA"/>
</dbReference>
<protein>
    <recommendedName>
        <fullName evidence="4">DUF2304 domain-containing protein</fullName>
    </recommendedName>
</protein>
<feature type="transmembrane region" description="Helical" evidence="1">
    <location>
        <begin position="59"/>
        <end position="80"/>
    </location>
</feature>
<evidence type="ECO:0008006" key="4">
    <source>
        <dbReference type="Google" id="ProtNLM"/>
    </source>
</evidence>
<keyword evidence="3" id="KW-1185">Reference proteome</keyword>
<dbReference type="AlphaFoldDB" id="A0A1H1MJN1"/>
<organism evidence="2 3">
    <name type="scientific">Nocardioides scoriae</name>
    <dbReference type="NCBI Taxonomy" id="642780"/>
    <lineage>
        <taxon>Bacteria</taxon>
        <taxon>Bacillati</taxon>
        <taxon>Actinomycetota</taxon>
        <taxon>Actinomycetes</taxon>
        <taxon>Propionibacteriales</taxon>
        <taxon>Nocardioidaceae</taxon>
        <taxon>Nocardioides</taxon>
    </lineage>
</organism>
<gene>
    <name evidence="2" type="ORF">SAMN04488570_0594</name>
</gene>
<evidence type="ECO:0000313" key="2">
    <source>
        <dbReference type="EMBL" id="SDR86585.1"/>
    </source>
</evidence>
<evidence type="ECO:0000313" key="3">
    <source>
        <dbReference type="Proteomes" id="UP000198859"/>
    </source>
</evidence>
<name>A0A1H1MJN1_9ACTN</name>
<dbReference type="STRING" id="642780.SAMN04488570_0594"/>
<reference evidence="3" key="1">
    <citation type="submission" date="2016-10" db="EMBL/GenBank/DDBJ databases">
        <authorList>
            <person name="Varghese N."/>
            <person name="Submissions S."/>
        </authorList>
    </citation>
    <scope>NUCLEOTIDE SEQUENCE [LARGE SCALE GENOMIC DNA]</scope>
    <source>
        <strain evidence="3">DSM 22127</strain>
    </source>
</reference>
<dbReference type="Proteomes" id="UP000198859">
    <property type="component" value="Chromosome I"/>
</dbReference>
<dbReference type="RefSeq" id="WP_157682703.1">
    <property type="nucleotide sequence ID" value="NZ_LT629757.1"/>
</dbReference>
<keyword evidence="1" id="KW-0812">Transmembrane</keyword>